<keyword evidence="10" id="KW-1185">Reference proteome</keyword>
<evidence type="ECO:0000256" key="2">
    <source>
        <dbReference type="ARBA" id="ARBA00006419"/>
    </source>
</evidence>
<evidence type="ECO:0000256" key="5">
    <source>
        <dbReference type="ARBA" id="ARBA00022927"/>
    </source>
</evidence>
<evidence type="ECO:0000313" key="9">
    <source>
        <dbReference type="EMBL" id="KAK7360273.1"/>
    </source>
</evidence>
<evidence type="ECO:0000256" key="6">
    <source>
        <dbReference type="ARBA" id="ARBA00023034"/>
    </source>
</evidence>
<accession>A0AAN9RB39</accession>
<reference evidence="9 10" key="1">
    <citation type="submission" date="2024-01" db="EMBL/GenBank/DDBJ databases">
        <title>The genomes of 5 underutilized Papilionoideae crops provide insights into root nodulation and disease resistanc.</title>
        <authorList>
            <person name="Jiang F."/>
        </authorList>
    </citation>
    <scope>NUCLEOTIDE SEQUENCE [LARGE SCALE GENOMIC DNA]</scope>
    <source>
        <strain evidence="9">LVBAO_FW01</strain>
        <tissue evidence="9">Leaves</tissue>
    </source>
</reference>
<gene>
    <name evidence="9" type="ORF">VNO77_02256</name>
</gene>
<dbReference type="GO" id="GO:0006891">
    <property type="term" value="P:intra-Golgi vesicle-mediated transport"/>
    <property type="evidence" value="ECO:0007669"/>
    <property type="project" value="TreeGrafter"/>
</dbReference>
<dbReference type="GO" id="GO:0000139">
    <property type="term" value="C:Golgi membrane"/>
    <property type="evidence" value="ECO:0007669"/>
    <property type="project" value="UniProtKB-SubCell"/>
</dbReference>
<comment type="caution">
    <text evidence="9">The sequence shown here is derived from an EMBL/GenBank/DDBJ whole genome shotgun (WGS) entry which is preliminary data.</text>
</comment>
<dbReference type="EMBL" id="JAYMYQ010000001">
    <property type="protein sequence ID" value="KAK7360273.1"/>
    <property type="molecule type" value="Genomic_DNA"/>
</dbReference>
<comment type="similarity">
    <text evidence="2">Belongs to the COG8 family.</text>
</comment>
<proteinExistence type="inferred from homology"/>
<evidence type="ECO:0000256" key="1">
    <source>
        <dbReference type="ARBA" id="ARBA00004395"/>
    </source>
</evidence>
<dbReference type="InterPro" id="IPR007255">
    <property type="entry name" value="COG8"/>
</dbReference>
<keyword evidence="4" id="KW-0813">Transport</keyword>
<dbReference type="PANTHER" id="PTHR21311:SF0">
    <property type="entry name" value="CONSERVED OLIGOMERIC GOLGI COMPLEX SUBUNIT 8"/>
    <property type="match status" value="1"/>
</dbReference>
<evidence type="ECO:0000256" key="7">
    <source>
        <dbReference type="ARBA" id="ARBA00023136"/>
    </source>
</evidence>
<name>A0AAN9RB39_CANGL</name>
<keyword evidence="7" id="KW-0472">Membrane</keyword>
<comment type="subcellular location">
    <subcellularLocation>
        <location evidence="1">Golgi apparatus membrane</location>
        <topology evidence="1">Peripheral membrane protein</topology>
    </subcellularLocation>
</comment>
<keyword evidence="5" id="KW-0653">Protein transport</keyword>
<keyword evidence="6" id="KW-0333">Golgi apparatus</keyword>
<dbReference type="GO" id="GO:0017119">
    <property type="term" value="C:Golgi transport complex"/>
    <property type="evidence" value="ECO:0007669"/>
    <property type="project" value="InterPro"/>
</dbReference>
<evidence type="ECO:0000256" key="3">
    <source>
        <dbReference type="ARBA" id="ARBA00020983"/>
    </source>
</evidence>
<evidence type="ECO:0000256" key="4">
    <source>
        <dbReference type="ARBA" id="ARBA00022448"/>
    </source>
</evidence>
<sequence>MMLRSPLNSKGPLGTLSHITRERERRIQGEINEIPKLTSRCTGFIESAEQILEKRKVNQIMYCAMGLGWVRLDFRGLFPSHFEEENMLQILV</sequence>
<evidence type="ECO:0000313" key="10">
    <source>
        <dbReference type="Proteomes" id="UP001367508"/>
    </source>
</evidence>
<dbReference type="GO" id="GO:0015031">
    <property type="term" value="P:protein transport"/>
    <property type="evidence" value="ECO:0007669"/>
    <property type="project" value="UniProtKB-KW"/>
</dbReference>
<dbReference type="AlphaFoldDB" id="A0AAN9RB39"/>
<dbReference type="Proteomes" id="UP001367508">
    <property type="component" value="Unassembled WGS sequence"/>
</dbReference>
<evidence type="ECO:0000256" key="8">
    <source>
        <dbReference type="ARBA" id="ARBA00031347"/>
    </source>
</evidence>
<dbReference type="PANTHER" id="PTHR21311">
    <property type="entry name" value="CONSERVED OLIGOMERIC GOLGI COMPLEX COMPONENT 8"/>
    <property type="match status" value="1"/>
</dbReference>
<protein>
    <recommendedName>
        <fullName evidence="3">Conserved oligomeric Golgi complex subunit 8</fullName>
    </recommendedName>
    <alternativeName>
        <fullName evidence="8">Component of oligomeric Golgi complex 8</fullName>
    </alternativeName>
</protein>
<organism evidence="9 10">
    <name type="scientific">Canavalia gladiata</name>
    <name type="common">Sword bean</name>
    <name type="synonym">Dolichos gladiatus</name>
    <dbReference type="NCBI Taxonomy" id="3824"/>
    <lineage>
        <taxon>Eukaryota</taxon>
        <taxon>Viridiplantae</taxon>
        <taxon>Streptophyta</taxon>
        <taxon>Embryophyta</taxon>
        <taxon>Tracheophyta</taxon>
        <taxon>Spermatophyta</taxon>
        <taxon>Magnoliopsida</taxon>
        <taxon>eudicotyledons</taxon>
        <taxon>Gunneridae</taxon>
        <taxon>Pentapetalae</taxon>
        <taxon>rosids</taxon>
        <taxon>fabids</taxon>
        <taxon>Fabales</taxon>
        <taxon>Fabaceae</taxon>
        <taxon>Papilionoideae</taxon>
        <taxon>50 kb inversion clade</taxon>
        <taxon>NPAAA clade</taxon>
        <taxon>indigoferoid/millettioid clade</taxon>
        <taxon>Phaseoleae</taxon>
        <taxon>Canavalia</taxon>
    </lineage>
</organism>